<evidence type="ECO:0000313" key="3">
    <source>
        <dbReference type="Proteomes" id="UP000785679"/>
    </source>
</evidence>
<evidence type="ECO:0000256" key="1">
    <source>
        <dbReference type="SAM" id="Phobius"/>
    </source>
</evidence>
<comment type="caution">
    <text evidence="2">The sequence shown here is derived from an EMBL/GenBank/DDBJ whole genome shotgun (WGS) entry which is preliminary data.</text>
</comment>
<reference evidence="2" key="1">
    <citation type="submission" date="2019-06" db="EMBL/GenBank/DDBJ databases">
        <authorList>
            <person name="Zheng W."/>
        </authorList>
    </citation>
    <scope>NUCLEOTIDE SEQUENCE</scope>
    <source>
        <strain evidence="2">QDHG01</strain>
    </source>
</reference>
<dbReference type="AlphaFoldDB" id="A0A8J8NKT8"/>
<feature type="transmembrane region" description="Helical" evidence="1">
    <location>
        <begin position="40"/>
        <end position="68"/>
    </location>
</feature>
<keyword evidence="1" id="KW-0472">Membrane</keyword>
<keyword evidence="1" id="KW-1133">Transmembrane helix</keyword>
<dbReference type="EMBL" id="RRYP01012685">
    <property type="protein sequence ID" value="TNV76947.1"/>
    <property type="molecule type" value="Genomic_DNA"/>
</dbReference>
<keyword evidence="3" id="KW-1185">Reference proteome</keyword>
<organism evidence="2 3">
    <name type="scientific">Halteria grandinella</name>
    <dbReference type="NCBI Taxonomy" id="5974"/>
    <lineage>
        <taxon>Eukaryota</taxon>
        <taxon>Sar</taxon>
        <taxon>Alveolata</taxon>
        <taxon>Ciliophora</taxon>
        <taxon>Intramacronucleata</taxon>
        <taxon>Spirotrichea</taxon>
        <taxon>Stichotrichia</taxon>
        <taxon>Sporadotrichida</taxon>
        <taxon>Halteriidae</taxon>
        <taxon>Halteria</taxon>
    </lineage>
</organism>
<name>A0A8J8NKT8_HALGN</name>
<accession>A0A8J8NKT8</accession>
<keyword evidence="1" id="KW-0812">Transmembrane</keyword>
<evidence type="ECO:0000313" key="2">
    <source>
        <dbReference type="EMBL" id="TNV76947.1"/>
    </source>
</evidence>
<protein>
    <submittedName>
        <fullName evidence="2">Uncharacterized protein</fullName>
    </submittedName>
</protein>
<dbReference type="Proteomes" id="UP000785679">
    <property type="component" value="Unassembled WGS sequence"/>
</dbReference>
<gene>
    <name evidence="2" type="ORF">FGO68_gene8718</name>
</gene>
<proteinExistence type="predicted"/>
<sequence length="114" mass="13164">MIAIKANLIKAKSNILQNIYDQIILLPIALQALLSNFSILVYYPLICLILLCISTQVPLLPYFVCLIFRSSNMSLKISINSSFKEAMQIITIINESSQDQDIDFSQFQKMWWTW</sequence>
<feature type="transmembrane region" description="Helical" evidence="1">
    <location>
        <begin position="15"/>
        <end position="34"/>
    </location>
</feature>